<dbReference type="GO" id="GO:0006508">
    <property type="term" value="P:proteolysis"/>
    <property type="evidence" value="ECO:0007669"/>
    <property type="project" value="UniProtKB-KW"/>
</dbReference>
<dbReference type="RefSeq" id="WP_197680047.1">
    <property type="nucleotide sequence ID" value="NZ_LT629772.1"/>
</dbReference>
<feature type="active site" description="Charge relay system" evidence="6">
    <location>
        <position position="196"/>
    </location>
</feature>
<dbReference type="PANTHER" id="PTHR30237">
    <property type="entry name" value="MURAMOYLTETRAPEPTIDE CARBOXYPEPTIDASE"/>
    <property type="match status" value="1"/>
</dbReference>
<evidence type="ECO:0000313" key="9">
    <source>
        <dbReference type="EMBL" id="SDS37225.1"/>
    </source>
</evidence>
<gene>
    <name evidence="9" type="ORF">SAMN04489812_1712</name>
</gene>
<evidence type="ECO:0000256" key="2">
    <source>
        <dbReference type="ARBA" id="ARBA00022645"/>
    </source>
</evidence>
<protein>
    <submittedName>
        <fullName evidence="9">Muramoyltetrapeptide carboxypeptidase</fullName>
    </submittedName>
</protein>
<evidence type="ECO:0000313" key="10">
    <source>
        <dbReference type="Proteomes" id="UP000199103"/>
    </source>
</evidence>
<dbReference type="InterPro" id="IPR027461">
    <property type="entry name" value="Carboxypeptidase_A_C_sf"/>
</dbReference>
<evidence type="ECO:0000259" key="7">
    <source>
        <dbReference type="Pfam" id="PF02016"/>
    </source>
</evidence>
<sequence>MIALVAPSGPLAPERVDRGIARLETEWGFTVRPGRHLRDRHPRLGYLAGDDQDRADDLLAAWTDPDIAAVWCARGGYGAQRMVDLLDFAAMRTAGTKHLIGFSDITALHTRIGRELDQVTLHAPVGTGAQLTDEPSAAAVRRLLTARPDPGTELITGSMLRPGTAEGRLIGGNLALIAGDLGVEPAPGEPSIVILEDVGETGYRLDRMLTQLRRSGWFGNVTGIVLGDFTESDRREQIDAVLVDRLGDLGIPVLHRAAFGHDDRNLALPLGAVARLDADAGTLRLHS</sequence>
<dbReference type="Gene3D" id="3.50.30.60">
    <property type="entry name" value="LD-carboxypeptidase A C-terminal domain-like"/>
    <property type="match status" value="1"/>
</dbReference>
<dbReference type="SUPFAM" id="SSF141986">
    <property type="entry name" value="LD-carboxypeptidase A C-terminal domain-like"/>
    <property type="match status" value="1"/>
</dbReference>
<dbReference type="AlphaFoldDB" id="A0A1H1RNE9"/>
<dbReference type="InterPro" id="IPR040921">
    <property type="entry name" value="Peptidase_S66C"/>
</dbReference>
<dbReference type="GO" id="GO:0004180">
    <property type="term" value="F:carboxypeptidase activity"/>
    <property type="evidence" value="ECO:0007669"/>
    <property type="project" value="UniProtKB-KW"/>
</dbReference>
<dbReference type="PANTHER" id="PTHR30237:SF2">
    <property type="entry name" value="MUREIN TETRAPEPTIDE CARBOXYPEPTIDASE"/>
    <property type="match status" value="1"/>
</dbReference>
<evidence type="ECO:0000256" key="1">
    <source>
        <dbReference type="ARBA" id="ARBA00010233"/>
    </source>
</evidence>
<comment type="similarity">
    <text evidence="1">Belongs to the peptidase S66 family.</text>
</comment>
<feature type="domain" description="LD-carboxypeptidase N-terminal" evidence="7">
    <location>
        <begin position="2"/>
        <end position="123"/>
    </location>
</feature>
<keyword evidence="5" id="KW-0720">Serine protease</keyword>
<evidence type="ECO:0000259" key="8">
    <source>
        <dbReference type="Pfam" id="PF17676"/>
    </source>
</evidence>
<name>A0A1H1RNE9_9ACTN</name>
<evidence type="ECO:0000256" key="3">
    <source>
        <dbReference type="ARBA" id="ARBA00022670"/>
    </source>
</evidence>
<reference evidence="9 10" key="1">
    <citation type="submission" date="2016-10" db="EMBL/GenBank/DDBJ databases">
        <authorList>
            <person name="de Groot N.N."/>
        </authorList>
    </citation>
    <scope>NUCLEOTIDE SEQUENCE [LARGE SCALE GENOMIC DNA]</scope>
    <source>
        <strain evidence="9 10">DSM 21800</strain>
    </source>
</reference>
<dbReference type="InterPro" id="IPR003507">
    <property type="entry name" value="S66_fam"/>
</dbReference>
<evidence type="ECO:0000256" key="4">
    <source>
        <dbReference type="ARBA" id="ARBA00022801"/>
    </source>
</evidence>
<feature type="active site" description="Nucleophile" evidence="6">
    <location>
        <position position="103"/>
    </location>
</feature>
<dbReference type="Pfam" id="PF02016">
    <property type="entry name" value="Peptidase_S66"/>
    <property type="match status" value="1"/>
</dbReference>
<evidence type="ECO:0000256" key="5">
    <source>
        <dbReference type="ARBA" id="ARBA00022825"/>
    </source>
</evidence>
<dbReference type="InterPro" id="IPR040449">
    <property type="entry name" value="Peptidase_S66_N"/>
</dbReference>
<keyword evidence="2 9" id="KW-0121">Carboxypeptidase</keyword>
<dbReference type="Gene3D" id="3.40.50.10740">
    <property type="entry name" value="Class I glutamine amidotransferase-like"/>
    <property type="match status" value="1"/>
</dbReference>
<dbReference type="GO" id="GO:0008236">
    <property type="term" value="F:serine-type peptidase activity"/>
    <property type="evidence" value="ECO:0007669"/>
    <property type="project" value="UniProtKB-KW"/>
</dbReference>
<accession>A0A1H1RNE9</accession>
<dbReference type="InterPro" id="IPR027478">
    <property type="entry name" value="LdcA_N"/>
</dbReference>
<keyword evidence="10" id="KW-1185">Reference proteome</keyword>
<dbReference type="SUPFAM" id="SSF52317">
    <property type="entry name" value="Class I glutamine amidotransferase-like"/>
    <property type="match status" value="1"/>
</dbReference>
<keyword evidence="4" id="KW-0378">Hydrolase</keyword>
<keyword evidence="3" id="KW-0645">Protease</keyword>
<dbReference type="PIRSF" id="PIRSF028757">
    <property type="entry name" value="LD-carboxypeptidase"/>
    <property type="match status" value="1"/>
</dbReference>
<evidence type="ECO:0000256" key="6">
    <source>
        <dbReference type="PIRSR" id="PIRSR028757-1"/>
    </source>
</evidence>
<dbReference type="STRING" id="630515.SAMN04489812_1712"/>
<dbReference type="Proteomes" id="UP000199103">
    <property type="component" value="Chromosome I"/>
</dbReference>
<proteinExistence type="inferred from homology"/>
<organism evidence="9 10">
    <name type="scientific">Microlunatus soli</name>
    <dbReference type="NCBI Taxonomy" id="630515"/>
    <lineage>
        <taxon>Bacteria</taxon>
        <taxon>Bacillati</taxon>
        <taxon>Actinomycetota</taxon>
        <taxon>Actinomycetes</taxon>
        <taxon>Propionibacteriales</taxon>
        <taxon>Propionibacteriaceae</taxon>
        <taxon>Microlunatus</taxon>
    </lineage>
</organism>
<feature type="domain" description="LD-carboxypeptidase C-terminal" evidence="8">
    <location>
        <begin position="166"/>
        <end position="276"/>
    </location>
</feature>
<dbReference type="InterPro" id="IPR029062">
    <property type="entry name" value="Class_I_gatase-like"/>
</dbReference>
<dbReference type="EMBL" id="LT629772">
    <property type="protein sequence ID" value="SDS37225.1"/>
    <property type="molecule type" value="Genomic_DNA"/>
</dbReference>
<dbReference type="CDD" id="cd07025">
    <property type="entry name" value="Peptidase_S66"/>
    <property type="match status" value="1"/>
</dbReference>
<feature type="active site" description="Charge relay system" evidence="6">
    <location>
        <position position="261"/>
    </location>
</feature>
<dbReference type="Pfam" id="PF17676">
    <property type="entry name" value="Peptidase_S66C"/>
    <property type="match status" value="1"/>
</dbReference>